<dbReference type="OrthoDB" id="4023582at2759"/>
<evidence type="ECO:0000313" key="3">
    <source>
        <dbReference type="Proteomes" id="UP000769528"/>
    </source>
</evidence>
<protein>
    <submittedName>
        <fullName evidence="2">Uncharacterized protein</fullName>
    </submittedName>
</protein>
<gene>
    <name evidence="2" type="ORF">WICMUC_004584</name>
</gene>
<feature type="compositionally biased region" description="Low complexity" evidence="1">
    <location>
        <begin position="137"/>
        <end position="156"/>
    </location>
</feature>
<evidence type="ECO:0000313" key="2">
    <source>
        <dbReference type="EMBL" id="KAH3671773.1"/>
    </source>
</evidence>
<dbReference type="GO" id="GO:0008033">
    <property type="term" value="P:tRNA processing"/>
    <property type="evidence" value="ECO:0007669"/>
    <property type="project" value="TreeGrafter"/>
</dbReference>
<proteinExistence type="predicted"/>
<dbReference type="GO" id="GO:0005655">
    <property type="term" value="C:nucleolar ribonuclease P complex"/>
    <property type="evidence" value="ECO:0007669"/>
    <property type="project" value="TreeGrafter"/>
</dbReference>
<reference evidence="2" key="2">
    <citation type="submission" date="2021-01" db="EMBL/GenBank/DDBJ databases">
        <authorList>
            <person name="Schikora-Tamarit M.A."/>
        </authorList>
    </citation>
    <scope>NUCLEOTIDE SEQUENCE</scope>
    <source>
        <strain evidence="2">CBS6341</strain>
    </source>
</reference>
<feature type="compositionally biased region" description="Basic and acidic residues" evidence="1">
    <location>
        <begin position="175"/>
        <end position="185"/>
    </location>
</feature>
<dbReference type="Proteomes" id="UP000769528">
    <property type="component" value="Unassembled WGS sequence"/>
</dbReference>
<dbReference type="Pfam" id="PF04032">
    <property type="entry name" value="Rpr2"/>
    <property type="match status" value="1"/>
</dbReference>
<evidence type="ECO:0000256" key="1">
    <source>
        <dbReference type="SAM" id="MobiDB-lite"/>
    </source>
</evidence>
<organism evidence="2 3">
    <name type="scientific">Wickerhamomyces mucosus</name>
    <dbReference type="NCBI Taxonomy" id="1378264"/>
    <lineage>
        <taxon>Eukaryota</taxon>
        <taxon>Fungi</taxon>
        <taxon>Dikarya</taxon>
        <taxon>Ascomycota</taxon>
        <taxon>Saccharomycotina</taxon>
        <taxon>Saccharomycetes</taxon>
        <taxon>Phaffomycetales</taxon>
        <taxon>Wickerhamomycetaceae</taxon>
        <taxon>Wickerhamomyces</taxon>
    </lineage>
</organism>
<name>A0A9P8PGC4_9ASCO</name>
<dbReference type="AlphaFoldDB" id="A0A9P8PGC4"/>
<dbReference type="PANTHER" id="PTHR14742:SF3">
    <property type="entry name" value="RIBONUCLEASE MRP PROTEIN SUBUNIT SNM1"/>
    <property type="match status" value="1"/>
</dbReference>
<sequence>MESTTFGKTLTHQYHLPFLTAITPELSTIHFNNFQKIINKRNFELPNDFQNGLKFCKYCQIVLIPGINLKMRIIFIKKNSLKLEKKIMGNCQRIRKLRYSCLNCNKFTDFDVYNPNLPQFDNKNQNKEFVAIWSSSSNKSNLSNSKNNSINKPSNNAKERAKKRKKSNLSNLLQNKRDEEAKEKNLSSLNLNEFMKL</sequence>
<dbReference type="Gene3D" id="6.20.50.20">
    <property type="match status" value="1"/>
</dbReference>
<dbReference type="EMBL" id="JAEUBF010001269">
    <property type="protein sequence ID" value="KAH3671773.1"/>
    <property type="molecule type" value="Genomic_DNA"/>
</dbReference>
<keyword evidence="3" id="KW-1185">Reference proteome</keyword>
<feature type="region of interest" description="Disordered" evidence="1">
    <location>
        <begin position="137"/>
        <end position="185"/>
    </location>
</feature>
<accession>A0A9P8PGC4</accession>
<dbReference type="PANTHER" id="PTHR14742">
    <property type="entry name" value="RIBONUCLEASE P SUBUNIT P21"/>
    <property type="match status" value="1"/>
</dbReference>
<reference evidence="2" key="1">
    <citation type="journal article" date="2021" name="Open Biol.">
        <title>Shared evolutionary footprints suggest mitochondrial oxidative damage underlies multiple complex I losses in fungi.</title>
        <authorList>
            <person name="Schikora-Tamarit M.A."/>
            <person name="Marcet-Houben M."/>
            <person name="Nosek J."/>
            <person name="Gabaldon T."/>
        </authorList>
    </citation>
    <scope>NUCLEOTIDE SEQUENCE</scope>
    <source>
        <strain evidence="2">CBS6341</strain>
    </source>
</reference>
<dbReference type="InterPro" id="IPR007175">
    <property type="entry name" value="Rpr2/Snm1/Rpp21"/>
</dbReference>
<comment type="caution">
    <text evidence="2">The sequence shown here is derived from an EMBL/GenBank/DDBJ whole genome shotgun (WGS) entry which is preliminary data.</text>
</comment>